<evidence type="ECO:0000256" key="4">
    <source>
        <dbReference type="ARBA" id="ARBA00023125"/>
    </source>
</evidence>
<evidence type="ECO:0000313" key="9">
    <source>
        <dbReference type="EMBL" id="KAL1880117.1"/>
    </source>
</evidence>
<dbReference type="InterPro" id="IPR007219">
    <property type="entry name" value="XnlR_reg_dom"/>
</dbReference>
<dbReference type="InterPro" id="IPR051430">
    <property type="entry name" value="Fungal_TF_Env_Response"/>
</dbReference>
<gene>
    <name evidence="9" type="ORF">Daus18300_001480</name>
</gene>
<comment type="caution">
    <text evidence="9">The sequence shown here is derived from an EMBL/GenBank/DDBJ whole genome shotgun (WGS) entry which is preliminary data.</text>
</comment>
<feature type="region of interest" description="Disordered" evidence="7">
    <location>
        <begin position="1"/>
        <end position="31"/>
    </location>
</feature>
<accession>A0ABR3XWU6</accession>
<keyword evidence="2" id="KW-0862">Zinc</keyword>
<evidence type="ECO:0000259" key="8">
    <source>
        <dbReference type="Pfam" id="PF04082"/>
    </source>
</evidence>
<dbReference type="Pfam" id="PF04082">
    <property type="entry name" value="Fungal_trans"/>
    <property type="match status" value="1"/>
</dbReference>
<dbReference type="PANTHER" id="PTHR31944:SF129">
    <property type="entry name" value="ASPYRIDONES CLUSTER REGULATOR APDR-RELATED"/>
    <property type="match status" value="1"/>
</dbReference>
<keyword evidence="1" id="KW-0479">Metal-binding</keyword>
<dbReference type="PANTHER" id="PTHR31944">
    <property type="entry name" value="HEME-RESPONSIVE ZINC FINGER TRANSCRIPTION FACTOR HAP1"/>
    <property type="match status" value="1"/>
</dbReference>
<evidence type="ECO:0000256" key="7">
    <source>
        <dbReference type="SAM" id="MobiDB-lite"/>
    </source>
</evidence>
<keyword evidence="10" id="KW-1185">Reference proteome</keyword>
<keyword evidence="6" id="KW-0539">Nucleus</keyword>
<proteinExistence type="predicted"/>
<keyword evidence="4" id="KW-0238">DNA-binding</keyword>
<keyword evidence="5" id="KW-0804">Transcription</keyword>
<evidence type="ECO:0000256" key="1">
    <source>
        <dbReference type="ARBA" id="ARBA00022723"/>
    </source>
</evidence>
<reference evidence="9 10" key="1">
    <citation type="journal article" date="2024" name="IMA Fungus">
        <title>IMA Genome - F19 : A genome assembly and annotation guide to empower mycologists, including annotated draft genome sequences of Ceratocystis pirilliformis, Diaporthe australafricana, Fusarium ophioides, Paecilomyces lecythidis, and Sporothrix stenoceras.</title>
        <authorList>
            <person name="Aylward J."/>
            <person name="Wilson A.M."/>
            <person name="Visagie C.M."/>
            <person name="Spraker J."/>
            <person name="Barnes I."/>
            <person name="Buitendag C."/>
            <person name="Ceriani C."/>
            <person name="Del Mar Angel L."/>
            <person name="du Plessis D."/>
            <person name="Fuchs T."/>
            <person name="Gasser K."/>
            <person name="Kramer D."/>
            <person name="Li W."/>
            <person name="Munsamy K."/>
            <person name="Piso A."/>
            <person name="Price J.L."/>
            <person name="Sonnekus B."/>
            <person name="Thomas C."/>
            <person name="van der Nest A."/>
            <person name="van Dijk A."/>
            <person name="van Heerden A."/>
            <person name="van Vuuren N."/>
            <person name="Yilmaz N."/>
            <person name="Duong T.A."/>
            <person name="van der Merwe N.A."/>
            <person name="Wingfield M.J."/>
            <person name="Wingfield B.D."/>
        </authorList>
    </citation>
    <scope>NUCLEOTIDE SEQUENCE [LARGE SCALE GENOMIC DNA]</scope>
    <source>
        <strain evidence="9 10">CMW 18300</strain>
    </source>
</reference>
<protein>
    <recommendedName>
        <fullName evidence="8">Xylanolytic transcriptional activator regulatory domain-containing protein</fullName>
    </recommendedName>
</protein>
<evidence type="ECO:0000256" key="2">
    <source>
        <dbReference type="ARBA" id="ARBA00022833"/>
    </source>
</evidence>
<name>A0ABR3XWU6_9PEZI</name>
<keyword evidence="3" id="KW-0805">Transcription regulation</keyword>
<feature type="domain" description="Xylanolytic transcriptional activator regulatory" evidence="8">
    <location>
        <begin position="160"/>
        <end position="361"/>
    </location>
</feature>
<evidence type="ECO:0000256" key="5">
    <source>
        <dbReference type="ARBA" id="ARBA00023163"/>
    </source>
</evidence>
<sequence length="644" mass="71111">MHVSHVPVQTPAGGIDGRAVPSFPGNTQGKEQDYSVAELLERICKLEESSGSRAEARSSDWPPQLVLNKSRDLGKKGKWMGVAREFSVIIACYGEIIGKDSKNASFKTPETASLVAQSGEFVTKCKNAARNIKLSRPGRSHVSSPEVGIPAPNVSDAMVNLYFASFESTHRVLHGPTFRAEYQQYWDNPESATIELKLKILMVVGIGSSLHDHENTENALNNADLVHQWIHAAQNWLAGPSKKDRLSIHGLQLDCLTILARQIFSVGGDLIWISTGSLVQRAMQMGLNRDPKYLPAITPLQAELRRRLWATILELVVQSSLDSWMPPRIYFDEFDTEAPSNINDDDLDESTTVIQPHPKSTFTETSIQLALLETFPVRLRIVQCLNNLYSEPSYPRVLELSSELTQAIQACASITKQPSEHCTPFRRNLLDYLVRRFTIPLHMSFSSQSRANPQYHYSLKASLDAAVAIISPEPDASFARLMAVGGGMFREGLRCALTAVALELLVHVEAQSLDGTLGRTRAYLDMLKMAVRDLITLSEERIRLGETNVKSHMFLSMILAQVEAVEAGVPVELEVARSARDSLEFCYGILRARTGNVPSALPSPADAGLATAMTDGFQGHESYSMYGMGVDFDWDSIMSDVGFS</sequence>
<dbReference type="EMBL" id="JAWRVE010000008">
    <property type="protein sequence ID" value="KAL1880117.1"/>
    <property type="molecule type" value="Genomic_DNA"/>
</dbReference>
<organism evidence="9 10">
    <name type="scientific">Diaporthe australafricana</name>
    <dbReference type="NCBI Taxonomy" id="127596"/>
    <lineage>
        <taxon>Eukaryota</taxon>
        <taxon>Fungi</taxon>
        <taxon>Dikarya</taxon>
        <taxon>Ascomycota</taxon>
        <taxon>Pezizomycotina</taxon>
        <taxon>Sordariomycetes</taxon>
        <taxon>Sordariomycetidae</taxon>
        <taxon>Diaporthales</taxon>
        <taxon>Diaporthaceae</taxon>
        <taxon>Diaporthe</taxon>
    </lineage>
</organism>
<evidence type="ECO:0000313" key="10">
    <source>
        <dbReference type="Proteomes" id="UP001583177"/>
    </source>
</evidence>
<dbReference type="CDD" id="cd12148">
    <property type="entry name" value="fungal_TF_MHR"/>
    <property type="match status" value="1"/>
</dbReference>
<evidence type="ECO:0000256" key="6">
    <source>
        <dbReference type="ARBA" id="ARBA00023242"/>
    </source>
</evidence>
<evidence type="ECO:0000256" key="3">
    <source>
        <dbReference type="ARBA" id="ARBA00023015"/>
    </source>
</evidence>
<dbReference type="Proteomes" id="UP001583177">
    <property type="component" value="Unassembled WGS sequence"/>
</dbReference>